<proteinExistence type="predicted"/>
<name>A0A1W1BVG1_9ZZZZ</name>
<evidence type="ECO:0000313" key="1">
    <source>
        <dbReference type="EMBL" id="SFV57432.1"/>
    </source>
</evidence>
<dbReference type="AlphaFoldDB" id="A0A1W1BVG1"/>
<sequence>MYQHIQKQLESILKNIRKIDYQGITLYLINKEILDKVLQLELTVRAENEERGIEKRNHFYDYAKIINPKYPAFKYTLSMKHKKKEIFDPIKVKKALPAEYEIWKNKSRVELEKKIKDPESAIVDEQADRLRKKLEKDIELAKHNVEKVLADYNSYDVVISTFEDYTYYPALYFVMEQEGKNKPSDTHLRQDVPNLLYFEDERPFSELRSNDRMSRIIQTFDRFCGSIYIKKKG</sequence>
<gene>
    <name evidence="1" type="ORF">MNB_SV-12-713</name>
</gene>
<organism evidence="1">
    <name type="scientific">hydrothermal vent metagenome</name>
    <dbReference type="NCBI Taxonomy" id="652676"/>
    <lineage>
        <taxon>unclassified sequences</taxon>
        <taxon>metagenomes</taxon>
        <taxon>ecological metagenomes</taxon>
    </lineage>
</organism>
<accession>A0A1W1BVG1</accession>
<reference evidence="1" key="1">
    <citation type="submission" date="2016-10" db="EMBL/GenBank/DDBJ databases">
        <authorList>
            <person name="de Groot N.N."/>
        </authorList>
    </citation>
    <scope>NUCLEOTIDE SEQUENCE</scope>
</reference>
<protein>
    <submittedName>
        <fullName evidence="1">Uncharacterized protein</fullName>
    </submittedName>
</protein>
<dbReference type="EMBL" id="FPHE01000077">
    <property type="protein sequence ID" value="SFV57432.1"/>
    <property type="molecule type" value="Genomic_DNA"/>
</dbReference>